<keyword evidence="4" id="KW-0472">Membrane</keyword>
<sequence>MKKKIIIIAIVSLMYLPNLYAQSSGEKIFYDKCFACHTVGEGQRVGPDLANITTKRDEGWLIEFIQSSQSLINSGDSLAIAVYEQYNKILMPDQPINRNETLEVLKYIAANSPDPGDTTRRTPAQIFSEASVTDADIQRGKDLFEGRAKFQNRGAPCLVCHNVQVPGVFNGGLLAKDLTTAFTRLSPAGVDGIVRNPPFPAMITSYRNYPLNDQEIKDILAFLYYTDNKGIVQSASSSGEINLLIITIFGINIVFLIFLLNWRRVKKYSVNSFR</sequence>
<accession>A0A0W8G1H4</accession>
<dbReference type="GO" id="GO:0020037">
    <property type="term" value="F:heme binding"/>
    <property type="evidence" value="ECO:0007669"/>
    <property type="project" value="InterPro"/>
</dbReference>
<feature type="domain" description="Cytochrome c" evidence="5">
    <location>
        <begin position="135"/>
        <end position="227"/>
    </location>
</feature>
<dbReference type="GO" id="GO:0046872">
    <property type="term" value="F:metal ion binding"/>
    <property type="evidence" value="ECO:0007669"/>
    <property type="project" value="UniProtKB-KW"/>
</dbReference>
<proteinExistence type="predicted"/>
<evidence type="ECO:0000256" key="2">
    <source>
        <dbReference type="ARBA" id="ARBA00022723"/>
    </source>
</evidence>
<evidence type="ECO:0000256" key="3">
    <source>
        <dbReference type="ARBA" id="ARBA00023004"/>
    </source>
</evidence>
<dbReference type="EMBL" id="LNQE01000380">
    <property type="protein sequence ID" value="KUG26973.1"/>
    <property type="molecule type" value="Genomic_DNA"/>
</dbReference>
<dbReference type="InterPro" id="IPR036909">
    <property type="entry name" value="Cyt_c-like_dom_sf"/>
</dbReference>
<dbReference type="Gene3D" id="1.10.760.10">
    <property type="entry name" value="Cytochrome c-like domain"/>
    <property type="match status" value="2"/>
</dbReference>
<comment type="caution">
    <text evidence="6">The sequence shown here is derived from an EMBL/GenBank/DDBJ whole genome shotgun (WGS) entry which is preliminary data.</text>
</comment>
<reference evidence="6" key="1">
    <citation type="journal article" date="2015" name="Proc. Natl. Acad. Sci. U.S.A.">
        <title>Networks of energetic and metabolic interactions define dynamics in microbial communities.</title>
        <authorList>
            <person name="Embree M."/>
            <person name="Liu J.K."/>
            <person name="Al-Bassam M.M."/>
            <person name="Zengler K."/>
        </authorList>
    </citation>
    <scope>NUCLEOTIDE SEQUENCE</scope>
</reference>
<keyword evidence="4" id="KW-1133">Transmembrane helix</keyword>
<keyword evidence="1" id="KW-0349">Heme</keyword>
<protein>
    <submittedName>
        <fullName evidence="6">Putative molybdopterin oxidoreductase subunit</fullName>
    </submittedName>
</protein>
<evidence type="ECO:0000256" key="1">
    <source>
        <dbReference type="ARBA" id="ARBA00022617"/>
    </source>
</evidence>
<evidence type="ECO:0000313" key="6">
    <source>
        <dbReference type="EMBL" id="KUG26973.1"/>
    </source>
</evidence>
<evidence type="ECO:0000256" key="4">
    <source>
        <dbReference type="SAM" id="Phobius"/>
    </source>
</evidence>
<organism evidence="6">
    <name type="scientific">hydrocarbon metagenome</name>
    <dbReference type="NCBI Taxonomy" id="938273"/>
    <lineage>
        <taxon>unclassified sequences</taxon>
        <taxon>metagenomes</taxon>
        <taxon>ecological metagenomes</taxon>
    </lineage>
</organism>
<dbReference type="InterPro" id="IPR009056">
    <property type="entry name" value="Cyt_c-like_dom"/>
</dbReference>
<keyword evidence="4" id="KW-0812">Transmembrane</keyword>
<dbReference type="GO" id="GO:0009055">
    <property type="term" value="F:electron transfer activity"/>
    <property type="evidence" value="ECO:0007669"/>
    <property type="project" value="InterPro"/>
</dbReference>
<name>A0A0W8G1H4_9ZZZZ</name>
<feature type="transmembrane region" description="Helical" evidence="4">
    <location>
        <begin position="241"/>
        <end position="262"/>
    </location>
</feature>
<dbReference type="Pfam" id="PF00034">
    <property type="entry name" value="Cytochrom_C"/>
    <property type="match status" value="1"/>
</dbReference>
<dbReference type="SUPFAM" id="SSF46626">
    <property type="entry name" value="Cytochrome c"/>
    <property type="match status" value="2"/>
</dbReference>
<dbReference type="PROSITE" id="PS51007">
    <property type="entry name" value="CYTC"/>
    <property type="match status" value="2"/>
</dbReference>
<feature type="domain" description="Cytochrome c" evidence="5">
    <location>
        <begin position="20"/>
        <end position="112"/>
    </location>
</feature>
<keyword evidence="3" id="KW-0408">Iron</keyword>
<keyword evidence="2" id="KW-0479">Metal-binding</keyword>
<evidence type="ECO:0000259" key="5">
    <source>
        <dbReference type="PROSITE" id="PS51007"/>
    </source>
</evidence>
<dbReference type="AlphaFoldDB" id="A0A0W8G1H4"/>
<gene>
    <name evidence="6" type="ORF">ASZ90_003185</name>
</gene>